<accession>A0A1V0SEI1</accession>
<sequence length="1083" mass="125785">MAEEAINEKTINDQFRRVELPWKDLIEKNVTSENYDLFITSLKSQRKFDKDVKNIGIKILTQNLHFRPETGKLTSVDEKVCTGESNFQNIQSRRACEFASSIERMDPDEKPDIICIQEATDDLSNETIFNRLSKSYTHVKQIDIFKNECSVAGGACAALTNPPGLSISFKPEYKLIYQDQLLFEGGFFAPSSKEAGIAGADIIGHKGAVMTLLQVPNNKVGELGGGKMNCILVINAHPSPYVEIKGAMSYFLKHASDFKSVYNVHKNQMNLIKTYIDAFLSYLGVRKGYYSEATVLNQYINNKDFEKIYSNIKCDQEKPGWTFWGTVVKLAVGKCSYTKKWVADPNNNMDFKNINLLGIFIAGDMNINRYAGIAEGPLEKDWETGAQCCSNEFYQMLHRLSADQPPIVPDTNEIRWVTYANETKMPPGRGGMFTWDGELNAITQDPLWPKSFSWIDFIFYYHGFGKFDVMFHNYDPVPLYMDNRAIRFKLAKKIPEISKYYTDCVIWRSVGRIKEIINSIQYITNLYIQYLSQDKAKDREKFTKDYILRKMPTLEIYLNPESQWTDDDDNVIIRELNNIFDGQKFSEVVINIDDSIKKIEEENERKRQQQQKCQPPPTFGQFVVNTAAQCALTAANVLLKLTADSHYRNIHTILKKLPELVKKNLQILNNKKNNEPFRSLGDYNIDTCTFVNTQYSTAKLMFGTIPGQNEANPYKMIDDISDHYGVMSYIILDTPQNRQMVTQISEDKPLPYARLPKYSARRYDKENSYDLFRYSKLWEKMRLLTKYYDFNFSEMNYYIQNRIAHLIKFNSVDNEFLKKLIKEIFNKEIVYASHNDFFEKIQDVKSSFVAAGRERTFNDGLIKLMNQIDPEFSNNFQRHAGLMIHQQQMKLILSGPDNDMALHQYYKKIKSMRHKMLRDFKFTKGGENQDISPIDFVTSGEMEVWLAKLFELFRTYILIDAEIPEDKTAYRKIPAYRILDFKIIPKDIIISVDALNDQNLCYKLICLRGKNTPIRSECYETKMTENMIKIDMNNVLQILNPVLDSKGKDGIYLIIRIYWIYDDKLFEKKKLQQPVTEVVIKFL</sequence>
<organism evidence="1">
    <name type="scientific">Indivirus ILV1</name>
    <dbReference type="NCBI Taxonomy" id="1977633"/>
    <lineage>
        <taxon>Viruses</taxon>
        <taxon>Varidnaviria</taxon>
        <taxon>Bamfordvirae</taxon>
        <taxon>Nucleocytoviricota</taxon>
        <taxon>Megaviricetes</taxon>
        <taxon>Imitervirales</taxon>
        <taxon>Mimiviridae</taxon>
        <taxon>Klosneuvirinae</taxon>
        <taxon>Indivirus</taxon>
    </lineage>
</organism>
<dbReference type="InterPro" id="IPR036691">
    <property type="entry name" value="Endo/exonu/phosph_ase_sf"/>
</dbReference>
<dbReference type="SUPFAM" id="SSF56219">
    <property type="entry name" value="DNase I-like"/>
    <property type="match status" value="1"/>
</dbReference>
<name>A0A1V0SEI1_9VIRU</name>
<reference evidence="1" key="1">
    <citation type="journal article" date="2017" name="Science">
        <title>Giant viruses with an expanded complement of translation system components.</title>
        <authorList>
            <person name="Schulz F."/>
            <person name="Yutin N."/>
            <person name="Ivanova N.N."/>
            <person name="Ortega D.R."/>
            <person name="Lee T.K."/>
            <person name="Vierheilig J."/>
            <person name="Daims H."/>
            <person name="Horn M."/>
            <person name="Wagner M."/>
            <person name="Jensen G.J."/>
            <person name="Kyrpides N.C."/>
            <person name="Koonin E.V."/>
            <person name="Woyke T."/>
        </authorList>
    </citation>
    <scope>NUCLEOTIDE SEQUENCE</scope>
    <source>
        <strain evidence="1">ILV1</strain>
    </source>
</reference>
<dbReference type="Gene3D" id="3.60.10.10">
    <property type="entry name" value="Endonuclease/exonuclease/phosphatase"/>
    <property type="match status" value="1"/>
</dbReference>
<proteinExistence type="predicted"/>
<evidence type="ECO:0000313" key="1">
    <source>
        <dbReference type="EMBL" id="ARF10091.1"/>
    </source>
</evidence>
<gene>
    <name evidence="1" type="ORF">Indivirus_13_5</name>
</gene>
<evidence type="ECO:0008006" key="2">
    <source>
        <dbReference type="Google" id="ProtNLM"/>
    </source>
</evidence>
<protein>
    <recommendedName>
        <fullName evidence="2">Endonuclease/exonuclease/phosphatase family protein</fullName>
    </recommendedName>
</protein>
<dbReference type="EMBL" id="KY684097">
    <property type="protein sequence ID" value="ARF10091.1"/>
    <property type="molecule type" value="Genomic_DNA"/>
</dbReference>